<organism evidence="2 3">
    <name type="scientific">Campylobacter lari</name>
    <dbReference type="NCBI Taxonomy" id="201"/>
    <lineage>
        <taxon>Bacteria</taxon>
        <taxon>Pseudomonadati</taxon>
        <taxon>Campylobacterota</taxon>
        <taxon>Epsilonproteobacteria</taxon>
        <taxon>Campylobacterales</taxon>
        <taxon>Campylobacteraceae</taxon>
        <taxon>Campylobacter</taxon>
    </lineage>
</organism>
<feature type="transmembrane region" description="Helical" evidence="1">
    <location>
        <begin position="15"/>
        <end position="39"/>
    </location>
</feature>
<protein>
    <submittedName>
        <fullName evidence="2">Uncharacterized protein</fullName>
    </submittedName>
</protein>
<evidence type="ECO:0000313" key="3">
    <source>
        <dbReference type="Proteomes" id="UP000533324"/>
    </source>
</evidence>
<sequence>MDFYTPIKDIFGSSIAAFFFGLVLGFMLCKIVSFVKFIAKFLDKQKTNIWHDVCPHVSYDGKPLAISFKTRNRKTIDVDCPCFNTSKKICNKTGFICAFYSD</sequence>
<dbReference type="AlphaFoldDB" id="A0A7U8AQW6"/>
<name>A0A7U8AQW6_CAMLA</name>
<proteinExistence type="predicted"/>
<dbReference type="EMBL" id="AABVCV010000011">
    <property type="protein sequence ID" value="EAJ1254850.1"/>
    <property type="molecule type" value="Genomic_DNA"/>
</dbReference>
<comment type="caution">
    <text evidence="2">The sequence shown here is derived from an EMBL/GenBank/DDBJ whole genome shotgun (WGS) entry which is preliminary data.</text>
</comment>
<gene>
    <name evidence="2" type="ORF">A0Y59_06655</name>
</gene>
<dbReference type="Proteomes" id="UP000533324">
    <property type="component" value="Unassembled WGS sequence"/>
</dbReference>
<evidence type="ECO:0000313" key="2">
    <source>
        <dbReference type="EMBL" id="EAJ1254850.1"/>
    </source>
</evidence>
<keyword evidence="1" id="KW-0812">Transmembrane</keyword>
<accession>A0A7U8AQW6</accession>
<keyword evidence="1" id="KW-1133">Transmembrane helix</keyword>
<reference evidence="2 3" key="1">
    <citation type="submission" date="2018-05" db="EMBL/GenBank/DDBJ databases">
        <authorList>
            <consortium name="PulseNet: The National Subtyping Network for Foodborne Disease Surveillance"/>
            <person name="Tarr C.L."/>
            <person name="Trees E."/>
            <person name="Katz L.S."/>
            <person name="Carleton-Romer H.A."/>
            <person name="Stroika S."/>
            <person name="Kucerova Z."/>
            <person name="Roache K.F."/>
            <person name="Sabol A.L."/>
            <person name="Besser J."/>
            <person name="Gerner-Smidt P."/>
        </authorList>
    </citation>
    <scope>NUCLEOTIDE SEQUENCE [LARGE SCALE GENOMIC DNA]</scope>
    <source>
        <strain evidence="2 3">1988D-2602</strain>
    </source>
</reference>
<evidence type="ECO:0000256" key="1">
    <source>
        <dbReference type="SAM" id="Phobius"/>
    </source>
</evidence>
<keyword evidence="1" id="KW-0472">Membrane</keyword>